<reference evidence="2" key="1">
    <citation type="submission" date="2019-04" db="EMBL/GenBank/DDBJ databases">
        <title>Friends and foes A comparative genomics study of 23 Aspergillus species from section Flavi.</title>
        <authorList>
            <consortium name="DOE Joint Genome Institute"/>
            <person name="Kjaerbolling I."/>
            <person name="Vesth T."/>
            <person name="Frisvad J.C."/>
            <person name="Nybo J.L."/>
            <person name="Theobald S."/>
            <person name="Kildgaard S."/>
            <person name="Isbrandt T."/>
            <person name="Kuo A."/>
            <person name="Sato A."/>
            <person name="Lyhne E.K."/>
            <person name="Kogle M.E."/>
            <person name="Wiebenga A."/>
            <person name="Kun R.S."/>
            <person name="Lubbers R.J."/>
            <person name="Makela M.R."/>
            <person name="Barry K."/>
            <person name="Chovatia M."/>
            <person name="Clum A."/>
            <person name="Daum C."/>
            <person name="Haridas S."/>
            <person name="He G."/>
            <person name="LaButti K."/>
            <person name="Lipzen A."/>
            <person name="Mondo S."/>
            <person name="Riley R."/>
            <person name="Salamov A."/>
            <person name="Simmons B.A."/>
            <person name="Magnuson J.K."/>
            <person name="Henrissat B."/>
            <person name="Mortensen U.H."/>
            <person name="Larsen T.O."/>
            <person name="Devries R.P."/>
            <person name="Grigoriev I.V."/>
            <person name="Machida M."/>
            <person name="Baker S.E."/>
            <person name="Andersen M.R."/>
        </authorList>
    </citation>
    <scope>NUCLEOTIDE SEQUENCE [LARGE SCALE GENOMIC DNA]</scope>
    <source>
        <strain evidence="2">CBS 121.62</strain>
    </source>
</reference>
<evidence type="ECO:0000259" key="1">
    <source>
        <dbReference type="PROSITE" id="PS51186"/>
    </source>
</evidence>
<dbReference type="PROSITE" id="PS51186">
    <property type="entry name" value="GNAT"/>
    <property type="match status" value="1"/>
</dbReference>
<dbReference type="InterPro" id="IPR016181">
    <property type="entry name" value="Acyl_CoA_acyltransferase"/>
</dbReference>
<dbReference type="Gene3D" id="3.40.630.30">
    <property type="match status" value="1"/>
</dbReference>
<sequence>MISFTMGPTEPDILELPFTDAARGLRYRLSTSDDQASMRTIDSSFVTDRVFQLQSRISNLELGDIGFGLDIKAVQLDTPLHKSFPDDEDSDGDDESPDCFTVVVEDINALSTMDSPTIDPNTTGNNNKIVAFISAKFSSWNARLIITDIEISPLYRRQGIGRNLIRFAEALGSARWPVRHVWLEVSNVNYPAIQSYLKMGFKIAGLDVSLYIGTQAEGEFAIFMWKDVSGSAEAVS</sequence>
<dbReference type="Proteomes" id="UP000325434">
    <property type="component" value="Unassembled WGS sequence"/>
</dbReference>
<proteinExistence type="predicted"/>
<dbReference type="CDD" id="cd04301">
    <property type="entry name" value="NAT_SF"/>
    <property type="match status" value="1"/>
</dbReference>
<dbReference type="Pfam" id="PF00583">
    <property type="entry name" value="Acetyltransf_1"/>
    <property type="match status" value="1"/>
</dbReference>
<dbReference type="SUPFAM" id="SSF55729">
    <property type="entry name" value="Acyl-CoA N-acyltransferases (Nat)"/>
    <property type="match status" value="1"/>
</dbReference>
<evidence type="ECO:0000313" key="2">
    <source>
        <dbReference type="EMBL" id="KAB8246208.1"/>
    </source>
</evidence>
<dbReference type="EMBL" id="ML734602">
    <property type="protein sequence ID" value="KAB8246208.1"/>
    <property type="molecule type" value="Genomic_DNA"/>
</dbReference>
<keyword evidence="2" id="KW-0012">Acyltransferase</keyword>
<gene>
    <name evidence="2" type="ORF">BDV35DRAFT_354450</name>
</gene>
<name>A0A5N6GW95_ASPFL</name>
<dbReference type="VEuPathDB" id="FungiDB:F9C07_1955785"/>
<protein>
    <submittedName>
        <fullName evidence="2">Acyl-CoA N-acyltransferase</fullName>
    </submittedName>
</protein>
<keyword evidence="2" id="KW-0808">Transferase</keyword>
<dbReference type="GO" id="GO:0016747">
    <property type="term" value="F:acyltransferase activity, transferring groups other than amino-acyl groups"/>
    <property type="evidence" value="ECO:0007669"/>
    <property type="project" value="InterPro"/>
</dbReference>
<dbReference type="InterPro" id="IPR000182">
    <property type="entry name" value="GNAT_dom"/>
</dbReference>
<feature type="domain" description="N-acetyltransferase" evidence="1">
    <location>
        <begin position="55"/>
        <end position="229"/>
    </location>
</feature>
<accession>A0A5N6GW95</accession>
<organism evidence="2">
    <name type="scientific">Aspergillus flavus</name>
    <dbReference type="NCBI Taxonomy" id="5059"/>
    <lineage>
        <taxon>Eukaryota</taxon>
        <taxon>Fungi</taxon>
        <taxon>Dikarya</taxon>
        <taxon>Ascomycota</taxon>
        <taxon>Pezizomycotina</taxon>
        <taxon>Eurotiomycetes</taxon>
        <taxon>Eurotiomycetidae</taxon>
        <taxon>Eurotiales</taxon>
        <taxon>Aspergillaceae</taxon>
        <taxon>Aspergillus</taxon>
        <taxon>Aspergillus subgen. Circumdati</taxon>
    </lineage>
</organism>
<dbReference type="AlphaFoldDB" id="A0A5N6GW95"/>